<evidence type="ECO:0000313" key="2">
    <source>
        <dbReference type="EMBL" id="TGY17792.1"/>
    </source>
</evidence>
<name>A0A4S2BTB9_9LACO</name>
<gene>
    <name evidence="2" type="ORF">E5351_01380</name>
</gene>
<feature type="transmembrane region" description="Helical" evidence="1">
    <location>
        <begin position="53"/>
        <end position="70"/>
    </location>
</feature>
<proteinExistence type="predicted"/>
<keyword evidence="1" id="KW-0472">Membrane</keyword>
<protein>
    <submittedName>
        <fullName evidence="2">DUF3397 domain-containing protein</fullName>
    </submittedName>
</protein>
<keyword evidence="1" id="KW-1133">Transmembrane helix</keyword>
<dbReference type="InterPro" id="IPR024515">
    <property type="entry name" value="DUF3397"/>
</dbReference>
<feature type="transmembrane region" description="Helical" evidence="1">
    <location>
        <begin position="91"/>
        <end position="109"/>
    </location>
</feature>
<sequence>MLWIFLLPIIGLGLAFLINLIFPRAQFRGYDILPFFFIAACNLITIQRNIPSFLPYGFLIYFILAIIISVKSAIKNKNISLGRTFRKLWNYLAASTALWYLGLLVVLFIV</sequence>
<dbReference type="Proteomes" id="UP000309117">
    <property type="component" value="Unassembled WGS sequence"/>
</dbReference>
<organism evidence="2 3">
    <name type="scientific">Lactobacillus intestinalis</name>
    <dbReference type="NCBI Taxonomy" id="151781"/>
    <lineage>
        <taxon>Bacteria</taxon>
        <taxon>Bacillati</taxon>
        <taxon>Bacillota</taxon>
        <taxon>Bacilli</taxon>
        <taxon>Lactobacillales</taxon>
        <taxon>Lactobacillaceae</taxon>
        <taxon>Lactobacillus</taxon>
    </lineage>
</organism>
<evidence type="ECO:0000313" key="3">
    <source>
        <dbReference type="Proteomes" id="UP000309117"/>
    </source>
</evidence>
<feature type="transmembrane region" description="Helical" evidence="1">
    <location>
        <begin position="6"/>
        <end position="22"/>
    </location>
</feature>
<dbReference type="EMBL" id="SRYV01000001">
    <property type="protein sequence ID" value="TGY17792.1"/>
    <property type="molecule type" value="Genomic_DNA"/>
</dbReference>
<dbReference type="RefSeq" id="WP_004044734.1">
    <property type="nucleotide sequence ID" value="NZ_AQFR02000003.1"/>
</dbReference>
<keyword evidence="1" id="KW-0812">Transmembrane</keyword>
<reference evidence="2 3" key="1">
    <citation type="submission" date="2019-04" db="EMBL/GenBank/DDBJ databases">
        <title>Microbes associate with the intestines of laboratory mice.</title>
        <authorList>
            <person name="Navarre W."/>
            <person name="Wong E."/>
            <person name="Huang K."/>
            <person name="Tropini C."/>
            <person name="Ng K."/>
            <person name="Yu B."/>
        </authorList>
    </citation>
    <scope>NUCLEOTIDE SEQUENCE [LARGE SCALE GENOMIC DNA]</scope>
    <source>
        <strain evidence="2 3">NM61_E11</strain>
    </source>
</reference>
<dbReference type="Pfam" id="PF11877">
    <property type="entry name" value="DUF3397"/>
    <property type="match status" value="1"/>
</dbReference>
<accession>A0A4S2BTB9</accession>
<evidence type="ECO:0000256" key="1">
    <source>
        <dbReference type="SAM" id="Phobius"/>
    </source>
</evidence>
<dbReference type="AlphaFoldDB" id="A0A4S2BTB9"/>
<comment type="caution">
    <text evidence="2">The sequence shown here is derived from an EMBL/GenBank/DDBJ whole genome shotgun (WGS) entry which is preliminary data.</text>
</comment>
<feature type="transmembrane region" description="Helical" evidence="1">
    <location>
        <begin position="29"/>
        <end position="47"/>
    </location>
</feature>